<evidence type="ECO:0000313" key="2">
    <source>
        <dbReference type="Proteomes" id="UP000185511"/>
    </source>
</evidence>
<keyword evidence="2" id="KW-1185">Reference proteome</keyword>
<name>A0AAC9LE58_9PSEU</name>
<organism evidence="1 2">
    <name type="scientific">Actinoalloteichus fjordicus</name>
    <dbReference type="NCBI Taxonomy" id="1612552"/>
    <lineage>
        <taxon>Bacteria</taxon>
        <taxon>Bacillati</taxon>
        <taxon>Actinomycetota</taxon>
        <taxon>Actinomycetes</taxon>
        <taxon>Pseudonocardiales</taxon>
        <taxon>Pseudonocardiaceae</taxon>
        <taxon>Actinoalloteichus</taxon>
    </lineage>
</organism>
<protein>
    <submittedName>
        <fullName evidence="1">Uncharacterized protein</fullName>
    </submittedName>
</protein>
<proteinExistence type="predicted"/>
<dbReference type="KEGG" id="acad:UA74_20940"/>
<gene>
    <name evidence="1" type="ORF">UA74_20940</name>
</gene>
<dbReference type="AlphaFoldDB" id="A0AAC9LE58"/>
<sequence>MPDSVLVITRVGDITADLVIRQLDERGVPVHRFDLADLRA</sequence>
<reference evidence="2" key="1">
    <citation type="submission" date="2016-06" db="EMBL/GenBank/DDBJ databases">
        <title>Complete genome sequence of Actinoalloteichus fjordicus DSM 46855 (=ADI127-17), type strain of the new species Actinoalloteichus fjordicus.</title>
        <authorList>
            <person name="Ruckert C."/>
            <person name="Nouioui I."/>
            <person name="Willmese J."/>
            <person name="van Wezel G."/>
            <person name="Klenk H.-P."/>
            <person name="Kalinowski J."/>
            <person name="Zotchev S.B."/>
        </authorList>
    </citation>
    <scope>NUCLEOTIDE SEQUENCE [LARGE SCALE GENOMIC DNA]</scope>
    <source>
        <strain evidence="2">ADI127-7</strain>
    </source>
</reference>
<dbReference type="Proteomes" id="UP000185511">
    <property type="component" value="Chromosome"/>
</dbReference>
<dbReference type="EMBL" id="CP016076">
    <property type="protein sequence ID" value="APU16213.1"/>
    <property type="molecule type" value="Genomic_DNA"/>
</dbReference>
<evidence type="ECO:0000313" key="1">
    <source>
        <dbReference type="EMBL" id="APU16213.1"/>
    </source>
</evidence>
<accession>A0AAC9LE58</accession>
<dbReference type="RefSeq" id="WP_257787482.1">
    <property type="nucleotide sequence ID" value="NZ_CP016076.1"/>
</dbReference>